<protein>
    <submittedName>
        <fullName evidence="2">Uncharacterized protein</fullName>
    </submittedName>
</protein>
<organism evidence="2 3">
    <name type="scientific">Halobacterium salinarum</name>
    <name type="common">Halobacterium halobium</name>
    <dbReference type="NCBI Taxonomy" id="2242"/>
    <lineage>
        <taxon>Archaea</taxon>
        <taxon>Methanobacteriati</taxon>
        <taxon>Methanobacteriota</taxon>
        <taxon>Stenosarchaea group</taxon>
        <taxon>Halobacteria</taxon>
        <taxon>Halobacteriales</taxon>
        <taxon>Halobacteriaceae</taxon>
        <taxon>Halobacterium</taxon>
    </lineage>
</organism>
<dbReference type="EMBL" id="JACHGX010000006">
    <property type="protein sequence ID" value="MBB6090657.1"/>
    <property type="molecule type" value="Genomic_DNA"/>
</dbReference>
<dbReference type="RefSeq" id="WP_012289614.1">
    <property type="nucleotide sequence ID" value="NZ_CP128378.2"/>
</dbReference>
<sequence length="299" mass="31620">MVSKQNRRTFLKTVGASGTTAIALSSAATVSAEDKKNTTITVKDDSANDALIERARELDYQRVSEVSGEDKYKIMLLSEKTPSSWKEDMVDNSTSSMGTQEIAGGPPEVPLGEDQSFGDMEIGDSWGNWSGDVVGNAGASTDLSADRAEASALAASGLGEIDQYAWVGKPFQVTGNGSQTADVTISGDWQGRVLTTPSGSIEVIITAFVENQTTGAVWESQIHQNSGSFIDGYVYNMSSYSETLSPELNAGDTYRAYAQIHAFASVGGLADAACDFGPGDGDNGNPKQGLYVDDVEIEF</sequence>
<name>A0A841HCV6_HALSI</name>
<evidence type="ECO:0000256" key="1">
    <source>
        <dbReference type="SAM" id="MobiDB-lite"/>
    </source>
</evidence>
<reference evidence="2" key="1">
    <citation type="submission" date="2020-08" db="EMBL/GenBank/DDBJ databases">
        <title>Genomic Encyclopedia of Type Strains, Phase IV (KMG-IV): sequencing the most valuable type-strain genomes for metagenomic binning, comparative biology and taxonomic classification.</title>
        <authorList>
            <person name="Goeker M."/>
        </authorList>
    </citation>
    <scope>NUCLEOTIDE SEQUENCE</scope>
    <source>
        <strain evidence="2">DSM 669</strain>
    </source>
</reference>
<evidence type="ECO:0000313" key="3">
    <source>
        <dbReference type="Proteomes" id="UP000642919"/>
    </source>
</evidence>
<proteinExistence type="predicted"/>
<gene>
    <name evidence="2" type="ORF">HNR49_002041</name>
</gene>
<evidence type="ECO:0000313" key="2">
    <source>
        <dbReference type="EMBL" id="MBB6090657.1"/>
    </source>
</evidence>
<dbReference type="AlphaFoldDB" id="A0A841HCV6"/>
<dbReference type="InterPro" id="IPR006311">
    <property type="entry name" value="TAT_signal"/>
</dbReference>
<accession>A0A841HCV6</accession>
<feature type="region of interest" description="Disordered" evidence="1">
    <location>
        <begin position="85"/>
        <end position="108"/>
    </location>
</feature>
<dbReference type="Proteomes" id="UP000642919">
    <property type="component" value="Unassembled WGS sequence"/>
</dbReference>
<dbReference type="GeneID" id="68695361"/>
<dbReference type="PROSITE" id="PS51318">
    <property type="entry name" value="TAT"/>
    <property type="match status" value="1"/>
</dbReference>
<comment type="caution">
    <text evidence="2">The sequence shown here is derived from an EMBL/GenBank/DDBJ whole genome shotgun (WGS) entry which is preliminary data.</text>
</comment>